<dbReference type="RefSeq" id="WP_257317181.1">
    <property type="nucleotide sequence ID" value="NZ_JANFDG010000026.1"/>
</dbReference>
<feature type="compositionally biased region" description="Basic and acidic residues" evidence="1">
    <location>
        <begin position="777"/>
        <end position="787"/>
    </location>
</feature>
<dbReference type="EMBL" id="JBHRSP010000025">
    <property type="protein sequence ID" value="MFC3074694.1"/>
    <property type="molecule type" value="Genomic_DNA"/>
</dbReference>
<keyword evidence="5" id="KW-1185">Reference proteome</keyword>
<reference evidence="5" key="1">
    <citation type="journal article" date="2019" name="Int. J. Syst. Evol. Microbiol.">
        <title>The Global Catalogue of Microorganisms (GCM) 10K type strain sequencing project: providing services to taxonomists for standard genome sequencing and annotation.</title>
        <authorList>
            <consortium name="The Broad Institute Genomics Platform"/>
            <consortium name="The Broad Institute Genome Sequencing Center for Infectious Disease"/>
            <person name="Wu L."/>
            <person name="Ma J."/>
        </authorList>
    </citation>
    <scope>NUCLEOTIDE SEQUENCE [LARGE SCALE GENOMIC DNA]</scope>
    <source>
        <strain evidence="5">KCTC 52677</strain>
    </source>
</reference>
<dbReference type="InterPro" id="IPR010090">
    <property type="entry name" value="Phage_tape_meas"/>
</dbReference>
<evidence type="ECO:0000313" key="5">
    <source>
        <dbReference type="Proteomes" id="UP001595377"/>
    </source>
</evidence>
<sequence>MARSMNLDVLVRLRDRLTGPLRRLTGTLKGLASFATKIGVLGTAVAAISFMGPINEAAAFQQKLIDIAATANLSGKAAFSFVAQARSEYEELALSIGQVSDTIAAGAGEMIAAGLDRALIDQSIGTIGKAATAANAEFSDMSKVATSMLQTLKLPADQLNDAIGALVVSGKEGAFELKDMARYFPTLTSQMAKYGVVGREAVDFLGAALQIARKGTADPSEAANNLKNFLSKIAAPATIKNFKDAGVDIQAVMADAAVKGINPIEAVMQKIVKLTGVSGGEIEKLMKKAKANGLEGADALGFVREQLEAIHGAGALGNLFSDQQVMDFLIPFLTNVDEYKRIKDEVAKASGAIIDEDFETQMAGMNRQLITFREIGTQAAREVGFGFGTWLPTINGYLMDGLKWYRAWNKESGGLGTRIVALAGGGVMLAAAFGALGIALPIIGAGFAALAALISPVGIALGLIAAAGLHVYRNWNTYGPRVMRIWDRAKQGFRSLAEDMRARGRRIVQAGRETWERYGPTVRRGLASAWTDVKAGLKNLRGLFEGFGRGLNLDVDLSGITIDDVKIGAFRVLETALTGIADAWNALKDFGSGFAPWLERIGENVGSTFKSIGRFADAFKRIGDALDTIYGLDSGKGTGLFKFIGDLAGGSIALATQLVSGFADGLASGAEALADFIESVRDGKPDWSALLPQTVIDLWRDFTGLIDKVIALHRNLAATVAEGIKWESLLPQTIIDAWNSFAGAIERVKSALSGLRGNAAPGDMLPNGGTAGSSEDGSDRDAAHDDYMGGPPKIPFKKAAANSNTAATRFAQAVPRQQVDVGGTVRIVVDGPGKVVSTESDNRKVAIAAGNTGRSVGRV</sequence>
<dbReference type="Pfam" id="PF10145">
    <property type="entry name" value="PhageMin_Tail"/>
    <property type="match status" value="1"/>
</dbReference>
<keyword evidence="2" id="KW-0472">Membrane</keyword>
<accession>A0ABV7DK47</accession>
<organism evidence="4 5">
    <name type="scientific">Shinella pollutisoli</name>
    <dbReference type="NCBI Taxonomy" id="2250594"/>
    <lineage>
        <taxon>Bacteria</taxon>
        <taxon>Pseudomonadati</taxon>
        <taxon>Pseudomonadota</taxon>
        <taxon>Alphaproteobacteria</taxon>
        <taxon>Hyphomicrobiales</taxon>
        <taxon>Rhizobiaceae</taxon>
        <taxon>Shinella</taxon>
    </lineage>
</organism>
<proteinExistence type="predicted"/>
<feature type="region of interest" description="Disordered" evidence="1">
    <location>
        <begin position="759"/>
        <end position="789"/>
    </location>
</feature>
<feature type="domain" description="Phage tail tape measure protein" evidence="3">
    <location>
        <begin position="91"/>
        <end position="274"/>
    </location>
</feature>
<name>A0ABV7DK47_9HYPH</name>
<protein>
    <submittedName>
        <fullName evidence="4">Phage tail tape measure protein</fullName>
    </submittedName>
</protein>
<feature type="transmembrane region" description="Helical" evidence="2">
    <location>
        <begin position="449"/>
        <end position="472"/>
    </location>
</feature>
<keyword evidence="2" id="KW-0812">Transmembrane</keyword>
<evidence type="ECO:0000256" key="2">
    <source>
        <dbReference type="SAM" id="Phobius"/>
    </source>
</evidence>
<evidence type="ECO:0000256" key="1">
    <source>
        <dbReference type="SAM" id="MobiDB-lite"/>
    </source>
</evidence>
<keyword evidence="2" id="KW-1133">Transmembrane helix</keyword>
<gene>
    <name evidence="4" type="ORF">ACFOHH_16400</name>
</gene>
<feature type="transmembrane region" description="Helical" evidence="2">
    <location>
        <begin position="419"/>
        <end position="443"/>
    </location>
</feature>
<comment type="caution">
    <text evidence="4">The sequence shown here is derived from an EMBL/GenBank/DDBJ whole genome shotgun (WGS) entry which is preliminary data.</text>
</comment>
<evidence type="ECO:0000313" key="4">
    <source>
        <dbReference type="EMBL" id="MFC3074694.1"/>
    </source>
</evidence>
<dbReference type="Proteomes" id="UP001595377">
    <property type="component" value="Unassembled WGS sequence"/>
</dbReference>
<evidence type="ECO:0000259" key="3">
    <source>
        <dbReference type="Pfam" id="PF10145"/>
    </source>
</evidence>